<dbReference type="GO" id="GO:0008684">
    <property type="term" value="F:2-oxopent-4-enoate hydratase activity"/>
    <property type="evidence" value="ECO:0007669"/>
    <property type="project" value="TreeGrafter"/>
</dbReference>
<evidence type="ECO:0000313" key="4">
    <source>
        <dbReference type="Proteomes" id="UP000580910"/>
    </source>
</evidence>
<dbReference type="PANTHER" id="PTHR30143">
    <property type="entry name" value="ACID HYDRATASE"/>
    <property type="match status" value="1"/>
</dbReference>
<dbReference type="InterPro" id="IPR050772">
    <property type="entry name" value="Hydratase-Decarb/MhpD_sf"/>
</dbReference>
<evidence type="ECO:0000313" key="3">
    <source>
        <dbReference type="EMBL" id="MBA8805786.1"/>
    </source>
</evidence>
<dbReference type="SUPFAM" id="SSF56529">
    <property type="entry name" value="FAH"/>
    <property type="match status" value="1"/>
</dbReference>
<comment type="caution">
    <text evidence="3">The sequence shown here is derived from an EMBL/GenBank/DDBJ whole genome shotgun (WGS) entry which is preliminary data.</text>
</comment>
<dbReference type="InterPro" id="IPR011234">
    <property type="entry name" value="Fumarylacetoacetase-like_C"/>
</dbReference>
<dbReference type="Pfam" id="PF01557">
    <property type="entry name" value="FAA_hydrolase"/>
    <property type="match status" value="1"/>
</dbReference>
<dbReference type="Proteomes" id="UP000580910">
    <property type="component" value="Unassembled WGS sequence"/>
</dbReference>
<evidence type="ECO:0000256" key="1">
    <source>
        <dbReference type="ARBA" id="ARBA00023239"/>
    </source>
</evidence>
<dbReference type="EC" id="4.1.1.77" evidence="3"/>
<dbReference type="GO" id="GO:0005737">
    <property type="term" value="C:cytoplasm"/>
    <property type="evidence" value="ECO:0007669"/>
    <property type="project" value="TreeGrafter"/>
</dbReference>
<evidence type="ECO:0000259" key="2">
    <source>
        <dbReference type="Pfam" id="PF01557"/>
    </source>
</evidence>
<feature type="domain" description="Fumarylacetoacetase-like C-terminal" evidence="2">
    <location>
        <begin position="95"/>
        <end position="245"/>
    </location>
</feature>
<dbReference type="PANTHER" id="PTHR30143:SF0">
    <property type="entry name" value="2-KETO-4-PENTENOATE HYDRATASE"/>
    <property type="match status" value="1"/>
</dbReference>
<dbReference type="EMBL" id="JACGXA010000003">
    <property type="protein sequence ID" value="MBA8805786.1"/>
    <property type="molecule type" value="Genomic_DNA"/>
</dbReference>
<name>A0A7W3J3S3_9ACTN</name>
<dbReference type="AlphaFoldDB" id="A0A7W3J3S3"/>
<organism evidence="3 4">
    <name type="scientific">Nocardioides ginsengisegetis</name>
    <dbReference type="NCBI Taxonomy" id="661491"/>
    <lineage>
        <taxon>Bacteria</taxon>
        <taxon>Bacillati</taxon>
        <taxon>Actinomycetota</taxon>
        <taxon>Actinomycetes</taxon>
        <taxon>Propionibacteriales</taxon>
        <taxon>Nocardioidaceae</taxon>
        <taxon>Nocardioides</taxon>
    </lineage>
</organism>
<dbReference type="GO" id="GO:0047437">
    <property type="term" value="F:4-oxalocrotonate decarboxylase activity"/>
    <property type="evidence" value="ECO:0007669"/>
    <property type="project" value="UniProtKB-EC"/>
</dbReference>
<protein>
    <submittedName>
        <fullName evidence="3">2-oxo-3-hexenedioate decarboxylase</fullName>
        <ecNumber evidence="3">4.1.1.77</ecNumber>
    </submittedName>
</protein>
<gene>
    <name evidence="3" type="ORF">FB382_004131</name>
</gene>
<sequence length="253" mass="26385">MPAPTVAARALASARDERRTLERFTATEPDLDEAWGLAVQDLDRAARLAAGERVTGAKLGLTSAPKQQTMGVHQPIVGFLTDAMAEGAFDVDALAQPRIEPEVAFVLAVDLGGPVADVRDVVASVCVALEVLDSRWTGYRFGLADVLADNTSAAGYLLGAPAPLPDDLRGREARWYVDGELRSTTTPAAILGDPLAALAHLATHLGRRGEVLPAGSVVLAGAMTDAVPLLPGTSVRVEVDGLEPLAWTRPAAG</sequence>
<reference evidence="3 4" key="1">
    <citation type="submission" date="2020-07" db="EMBL/GenBank/DDBJ databases">
        <title>Sequencing the genomes of 1000 actinobacteria strains.</title>
        <authorList>
            <person name="Klenk H.-P."/>
        </authorList>
    </citation>
    <scope>NUCLEOTIDE SEQUENCE [LARGE SCALE GENOMIC DNA]</scope>
    <source>
        <strain evidence="3 4">DSM 21349</strain>
    </source>
</reference>
<proteinExistence type="predicted"/>
<accession>A0A7W3J3S3</accession>
<keyword evidence="4" id="KW-1185">Reference proteome</keyword>
<keyword evidence="1 3" id="KW-0456">Lyase</keyword>
<dbReference type="RefSeq" id="WP_182541808.1">
    <property type="nucleotide sequence ID" value="NZ_JACGXA010000003.1"/>
</dbReference>
<dbReference type="Gene3D" id="3.90.850.10">
    <property type="entry name" value="Fumarylacetoacetase-like, C-terminal domain"/>
    <property type="match status" value="1"/>
</dbReference>
<dbReference type="InterPro" id="IPR036663">
    <property type="entry name" value="Fumarylacetoacetase_C_sf"/>
</dbReference>